<feature type="non-terminal residue" evidence="1">
    <location>
        <position position="1"/>
    </location>
</feature>
<dbReference type="Proteomes" id="UP001529510">
    <property type="component" value="Unassembled WGS sequence"/>
</dbReference>
<name>A0ABD0RCN9_CIRMR</name>
<dbReference type="EMBL" id="JAMKFB020000004">
    <property type="protein sequence ID" value="KAL0196313.1"/>
    <property type="molecule type" value="Genomic_DNA"/>
</dbReference>
<protein>
    <submittedName>
        <fullName evidence="1">Uncharacterized protein</fullName>
    </submittedName>
</protein>
<proteinExistence type="predicted"/>
<evidence type="ECO:0000313" key="1">
    <source>
        <dbReference type="EMBL" id="KAL0196313.1"/>
    </source>
</evidence>
<evidence type="ECO:0000313" key="2">
    <source>
        <dbReference type="Proteomes" id="UP001529510"/>
    </source>
</evidence>
<organism evidence="1 2">
    <name type="scientific">Cirrhinus mrigala</name>
    <name type="common">Mrigala</name>
    <dbReference type="NCBI Taxonomy" id="683832"/>
    <lineage>
        <taxon>Eukaryota</taxon>
        <taxon>Metazoa</taxon>
        <taxon>Chordata</taxon>
        <taxon>Craniata</taxon>
        <taxon>Vertebrata</taxon>
        <taxon>Euteleostomi</taxon>
        <taxon>Actinopterygii</taxon>
        <taxon>Neopterygii</taxon>
        <taxon>Teleostei</taxon>
        <taxon>Ostariophysi</taxon>
        <taxon>Cypriniformes</taxon>
        <taxon>Cyprinidae</taxon>
        <taxon>Labeoninae</taxon>
        <taxon>Labeonini</taxon>
        <taxon>Cirrhinus</taxon>
    </lineage>
</organism>
<keyword evidence="2" id="KW-1185">Reference proteome</keyword>
<comment type="caution">
    <text evidence="1">The sequence shown here is derived from an EMBL/GenBank/DDBJ whole genome shotgun (WGS) entry which is preliminary data.</text>
</comment>
<accession>A0ABD0RCN9</accession>
<gene>
    <name evidence="1" type="ORF">M9458_009885</name>
</gene>
<feature type="non-terminal residue" evidence="1">
    <location>
        <position position="64"/>
    </location>
</feature>
<dbReference type="AlphaFoldDB" id="A0ABD0RCN9"/>
<reference evidence="1 2" key="1">
    <citation type="submission" date="2024-05" db="EMBL/GenBank/DDBJ databases">
        <title>Genome sequencing and assembly of Indian major carp, Cirrhinus mrigala (Hamilton, 1822).</title>
        <authorList>
            <person name="Mohindra V."/>
            <person name="Chowdhury L.M."/>
            <person name="Lal K."/>
            <person name="Jena J.K."/>
        </authorList>
    </citation>
    <scope>NUCLEOTIDE SEQUENCE [LARGE SCALE GENOMIC DNA]</scope>
    <source>
        <strain evidence="1">CM1030</strain>
        <tissue evidence="1">Blood</tissue>
    </source>
</reference>
<sequence>LSLSRLRLKQMRDCRSALPRSSRRWRVTKRMLGRRRPRWTGSWKSSERWRTKRTTRIARSASWR</sequence>